<keyword evidence="3" id="KW-1185">Reference proteome</keyword>
<proteinExistence type="predicted"/>
<evidence type="ECO:0000313" key="3">
    <source>
        <dbReference type="Proteomes" id="UP001165121"/>
    </source>
</evidence>
<evidence type="ECO:0000313" key="2">
    <source>
        <dbReference type="EMBL" id="GMF35075.1"/>
    </source>
</evidence>
<dbReference type="AlphaFoldDB" id="A0A9W7CNA0"/>
<organism evidence="2 3">
    <name type="scientific">Phytophthora fragariaefolia</name>
    <dbReference type="NCBI Taxonomy" id="1490495"/>
    <lineage>
        <taxon>Eukaryota</taxon>
        <taxon>Sar</taxon>
        <taxon>Stramenopiles</taxon>
        <taxon>Oomycota</taxon>
        <taxon>Peronosporomycetes</taxon>
        <taxon>Peronosporales</taxon>
        <taxon>Peronosporaceae</taxon>
        <taxon>Phytophthora</taxon>
    </lineage>
</organism>
<comment type="caution">
    <text evidence="2">The sequence shown here is derived from an EMBL/GenBank/DDBJ whole genome shotgun (WGS) entry which is preliminary data.</text>
</comment>
<name>A0A9W7CNA0_9STRA</name>
<evidence type="ECO:0000256" key="1">
    <source>
        <dbReference type="SAM" id="MobiDB-lite"/>
    </source>
</evidence>
<feature type="region of interest" description="Disordered" evidence="1">
    <location>
        <begin position="1"/>
        <end position="49"/>
    </location>
</feature>
<reference evidence="2" key="1">
    <citation type="submission" date="2023-04" db="EMBL/GenBank/DDBJ databases">
        <title>Phytophthora fragariaefolia NBRC 109709.</title>
        <authorList>
            <person name="Ichikawa N."/>
            <person name="Sato H."/>
            <person name="Tonouchi N."/>
        </authorList>
    </citation>
    <scope>NUCLEOTIDE SEQUENCE</scope>
    <source>
        <strain evidence="2">NBRC 109709</strain>
    </source>
</reference>
<protein>
    <submittedName>
        <fullName evidence="2">Unnamed protein product</fullName>
    </submittedName>
</protein>
<accession>A0A9W7CNA0</accession>
<gene>
    <name evidence="2" type="ORF">Pfra01_000919500</name>
</gene>
<dbReference type="EMBL" id="BSXT01000847">
    <property type="protein sequence ID" value="GMF35075.1"/>
    <property type="molecule type" value="Genomic_DNA"/>
</dbReference>
<sequence length="71" mass="7776">MRSSDARRSTMGADQVRGTFPFKTKFTGGAKRPGTEKMVQSPIGSTGAHTDLTEMDIEAQWWATFRPKVAG</sequence>
<dbReference type="Proteomes" id="UP001165121">
    <property type="component" value="Unassembled WGS sequence"/>
</dbReference>